<dbReference type="RefSeq" id="WP_206574259.1">
    <property type="nucleotide sequence ID" value="NZ_JAFKCV010000007.1"/>
</dbReference>
<evidence type="ECO:0000313" key="2">
    <source>
        <dbReference type="EMBL" id="MBN7826143.1"/>
    </source>
</evidence>
<dbReference type="AlphaFoldDB" id="A0A939DNP8"/>
<proteinExistence type="predicted"/>
<dbReference type="InterPro" id="IPR046863">
    <property type="entry name" value="MbnP-like_dom"/>
</dbReference>
<protein>
    <recommendedName>
        <fullName evidence="1">Copper-binding protein MbnP-like domain-containing protein</fullName>
    </recommendedName>
</protein>
<dbReference type="Pfam" id="PF20243">
    <property type="entry name" value="MbnP"/>
    <property type="match status" value="1"/>
</dbReference>
<feature type="domain" description="Copper-binding protein MbnP-like" evidence="1">
    <location>
        <begin position="31"/>
        <end position="214"/>
    </location>
</feature>
<comment type="caution">
    <text evidence="2">The sequence shown here is derived from an EMBL/GenBank/DDBJ whole genome shotgun (WGS) entry which is preliminary data.</text>
</comment>
<accession>A0A939DNP8</accession>
<evidence type="ECO:0000259" key="1">
    <source>
        <dbReference type="Pfam" id="PF20243"/>
    </source>
</evidence>
<dbReference type="PROSITE" id="PS51257">
    <property type="entry name" value="PROKAR_LIPOPROTEIN"/>
    <property type="match status" value="1"/>
</dbReference>
<name>A0A939DNP8_9ALTE</name>
<dbReference type="EMBL" id="JAFKCV010000007">
    <property type="protein sequence ID" value="MBN7826143.1"/>
    <property type="molecule type" value="Genomic_DNA"/>
</dbReference>
<keyword evidence="3" id="KW-1185">Reference proteome</keyword>
<sequence length="243" mass="26964">MKTRRDSVKSILLAMAFFMVTACQWWQAKPSTLVLRFYPFVGDSPLALSSGLYPNPGGEGSYSIRDFQFFISNLKFKGKEAEHRVPQSYHLARFDNQQGIYELAITLPGGQEFDLMELGIGVDPEANGTITVAGDLDPNGRMAWSWDVGYKFILLEGRLNQGDKLLPLVYHVGFDENYTTTAFSLPGDTDVLNLKVDIARLFTANTPVDLASLPTVKFDRADAARIGEGLNTMLSMCKDECAE</sequence>
<organism evidence="2 3">
    <name type="scientific">Bowmanella dokdonensis</name>
    <dbReference type="NCBI Taxonomy" id="751969"/>
    <lineage>
        <taxon>Bacteria</taxon>
        <taxon>Pseudomonadati</taxon>
        <taxon>Pseudomonadota</taxon>
        <taxon>Gammaproteobacteria</taxon>
        <taxon>Alteromonadales</taxon>
        <taxon>Alteromonadaceae</taxon>
        <taxon>Bowmanella</taxon>
    </lineage>
</organism>
<evidence type="ECO:0000313" key="3">
    <source>
        <dbReference type="Proteomes" id="UP000664654"/>
    </source>
</evidence>
<reference evidence="2" key="1">
    <citation type="submission" date="2021-03" db="EMBL/GenBank/DDBJ databases">
        <title>novel species isolated from a fishpond in China.</title>
        <authorList>
            <person name="Lu H."/>
            <person name="Cai Z."/>
        </authorList>
    </citation>
    <scope>NUCLEOTIDE SEQUENCE</scope>
    <source>
        <strain evidence="2">JCM 30855</strain>
    </source>
</reference>
<dbReference type="Proteomes" id="UP000664654">
    <property type="component" value="Unassembled WGS sequence"/>
</dbReference>
<gene>
    <name evidence="2" type="ORF">J0A66_12980</name>
</gene>